<dbReference type="RefSeq" id="WP_094131569.1">
    <property type="nucleotide sequence ID" value="NZ_CP040790.1"/>
</dbReference>
<accession>A0A225C6M5</accession>
<dbReference type="Pfam" id="PF12846">
    <property type="entry name" value="AAA_10"/>
    <property type="match status" value="1"/>
</dbReference>
<keyword evidence="2" id="KW-1185">Reference proteome</keyword>
<evidence type="ECO:0000313" key="2">
    <source>
        <dbReference type="Proteomes" id="UP000215316"/>
    </source>
</evidence>
<sequence>MVKAIDHTRRLLGMGRGRSAPAPVYEVIADGLLVTQTDAAAWFQVATNNTDLFSNGELDQEVDSIVRVIAPRLAGKECHLRLVWSTSSGAQYEESVQGLYRAGDWKRWVRDRAEAIDAAAMPDRHVFLGVVLAARAPRSSVETTAGAAFGLGERRVSDSELTGYLHEVRNLGRRLRSGSRLTVTAASAESLSWLLGRSQFRRGGAIPTQGTIQGAALAQLTRGRTVPYADHVRIYDGHGEVAAYQAILPITDFPIQVDVAQEQSQWLRMLSDITRPSEDGGDLPVIVEASVRFTVLTSTEARKKIKGAHELTKEQRRSAAQGMAGDAGSAIEESELVTDELLQEMRNDRVYLVQSHPRLIVTEGSYDDLMSSIDAVTGFYADAGIDVSPGEEEQRDLFLEALPGDRVRVDDLSHIQDGPGFFGSLFWGGSSLPQDGFALGFVSGSTPSPFRFNLISFAENKKSTTVAFVGRSGTGKSTGVEMMCLDAAFADAWVTLIDPKGDLTGIVTVAKDYGLPTALLTLDGSQQSGALDLFQSSLSPDEAAIEVTNQLILLAPSTLRAYADQVVLQFAQDMLADAQAAGERPSTYRLIEALVASDSEAAHALGLNLRATAHSPVGKLILGPVERGDVSVLRTTPGVWNIQLPQTTNPPADLPVTEWDVMQRLGVAIQRSVLNHSLHVAGNRQMTGMRKVIAMPEVHRILAMRDGASFLDQSARVGRANNTHLILDSQDATGIAGNEGLVEQLVAVFGLQLQSSTQQDALAAMLRLPTDEQNIAETRALIGSLSVSHTAGEDIKGDSIGWIDTAGSGPARVQFDLPNDRIRRLLDTSPVYAARSAETTGDDLVIEEEVMQP</sequence>
<dbReference type="SUPFAM" id="SSF52540">
    <property type="entry name" value="P-loop containing nucleoside triphosphate hydrolases"/>
    <property type="match status" value="1"/>
</dbReference>
<dbReference type="AlphaFoldDB" id="A0A225C6M5"/>
<dbReference type="OrthoDB" id="3885223at2"/>
<dbReference type="EMBL" id="MZMQ01000002">
    <property type="protein sequence ID" value="OQJ61440.1"/>
    <property type="molecule type" value="Genomic_DNA"/>
</dbReference>
<organism evidence="1 2">
    <name type="scientific">Clavibacter tessellarius</name>
    <dbReference type="NCBI Taxonomy" id="31965"/>
    <lineage>
        <taxon>Bacteria</taxon>
        <taxon>Bacillati</taxon>
        <taxon>Actinomycetota</taxon>
        <taxon>Actinomycetes</taxon>
        <taxon>Micrococcales</taxon>
        <taxon>Microbacteriaceae</taxon>
        <taxon>Clavibacter</taxon>
    </lineage>
</organism>
<protein>
    <recommendedName>
        <fullName evidence="3">AAA-like domain protein</fullName>
    </recommendedName>
</protein>
<dbReference type="InterPro" id="IPR027417">
    <property type="entry name" value="P-loop_NTPase"/>
</dbReference>
<reference evidence="1" key="1">
    <citation type="submission" date="2017-08" db="EMBL/GenBank/DDBJ databases">
        <title>Genomes of multiple Clavibacter strains from different subspecies.</title>
        <authorList>
            <person name="Yuan X.-K."/>
            <person name="Li X.-S."/>
            <person name="Nie J."/>
            <person name="De Boer S.H."/>
        </authorList>
    </citation>
    <scope>NUCLEOTIDE SEQUENCE [LARGE SCALE GENOMIC DNA]</scope>
    <source>
        <strain evidence="1">ATCC 33566</strain>
    </source>
</reference>
<dbReference type="Gene3D" id="3.40.50.300">
    <property type="entry name" value="P-loop containing nucleotide triphosphate hydrolases"/>
    <property type="match status" value="2"/>
</dbReference>
<dbReference type="Proteomes" id="UP000215316">
    <property type="component" value="Unassembled WGS sequence"/>
</dbReference>
<gene>
    <name evidence="1" type="ORF">B5P24_15600</name>
</gene>
<evidence type="ECO:0008006" key="3">
    <source>
        <dbReference type="Google" id="ProtNLM"/>
    </source>
</evidence>
<comment type="caution">
    <text evidence="1">The sequence shown here is derived from an EMBL/GenBank/DDBJ whole genome shotgun (WGS) entry which is preliminary data.</text>
</comment>
<proteinExistence type="predicted"/>
<evidence type="ECO:0000313" key="1">
    <source>
        <dbReference type="EMBL" id="OQJ61440.1"/>
    </source>
</evidence>
<name>A0A225C6M5_9MICO</name>